<dbReference type="Proteomes" id="UP000321234">
    <property type="component" value="Unassembled WGS sequence"/>
</dbReference>
<comment type="caution">
    <text evidence="1">The sequence shown here is derived from an EMBL/GenBank/DDBJ whole genome shotgun (WGS) entry which is preliminary data.</text>
</comment>
<proteinExistence type="predicted"/>
<dbReference type="AlphaFoldDB" id="A0A5C8ZE40"/>
<gene>
    <name evidence="1" type="ORF">FMM08_14090</name>
</gene>
<organism evidence="1 2">
    <name type="scientific">Quadrisphaera setariae</name>
    <dbReference type="NCBI Taxonomy" id="2593304"/>
    <lineage>
        <taxon>Bacteria</taxon>
        <taxon>Bacillati</taxon>
        <taxon>Actinomycetota</taxon>
        <taxon>Actinomycetes</taxon>
        <taxon>Kineosporiales</taxon>
        <taxon>Kineosporiaceae</taxon>
        <taxon>Quadrisphaera</taxon>
    </lineage>
</organism>
<evidence type="ECO:0000313" key="2">
    <source>
        <dbReference type="Proteomes" id="UP000321234"/>
    </source>
</evidence>
<sequence>MTRKRRGPTFAQVVQELREAPAAPVAEPPVGRMVGPDQLYDPRGHRFQRVARDLSPAVALAEVTAGAQVAWDRCGCAGCCGLDWLDAQHVARLVAAGAPSPRRRRDPVSHLSAWEADDGSVVVLAVADVRWGDVLA</sequence>
<keyword evidence="2" id="KW-1185">Reference proteome</keyword>
<dbReference type="RefSeq" id="WP_147927024.1">
    <property type="nucleotide sequence ID" value="NZ_VKAC01000008.1"/>
</dbReference>
<reference evidence="1 2" key="1">
    <citation type="submission" date="2019-07" db="EMBL/GenBank/DDBJ databases">
        <title>Quadrisphaera sp. strain DD2A genome sequencing and assembly.</title>
        <authorList>
            <person name="Kim I."/>
        </authorList>
    </citation>
    <scope>NUCLEOTIDE SEQUENCE [LARGE SCALE GENOMIC DNA]</scope>
    <source>
        <strain evidence="1 2">DD2A</strain>
    </source>
</reference>
<dbReference type="OrthoDB" id="4827177at2"/>
<dbReference type="EMBL" id="VKAC01000008">
    <property type="protein sequence ID" value="TXR55448.1"/>
    <property type="molecule type" value="Genomic_DNA"/>
</dbReference>
<name>A0A5C8ZE40_9ACTN</name>
<protein>
    <submittedName>
        <fullName evidence="1">Uncharacterized protein</fullName>
    </submittedName>
</protein>
<evidence type="ECO:0000313" key="1">
    <source>
        <dbReference type="EMBL" id="TXR55448.1"/>
    </source>
</evidence>
<accession>A0A5C8ZE40</accession>